<accession>A0A821MQ67</accession>
<comment type="caution">
    <text evidence="2">The sequence shown here is derived from an EMBL/GenBank/DDBJ whole genome shotgun (WGS) entry which is preliminary data.</text>
</comment>
<evidence type="ECO:0000256" key="1">
    <source>
        <dbReference type="SAM" id="MobiDB-lite"/>
    </source>
</evidence>
<gene>
    <name evidence="2" type="ORF">PMACD_LOCUS1869</name>
</gene>
<keyword evidence="3" id="KW-1185">Reference proteome</keyword>
<feature type="region of interest" description="Disordered" evidence="1">
    <location>
        <begin position="1"/>
        <end position="21"/>
    </location>
</feature>
<sequence length="89" mass="9692">MRVSALAGSAKSRAPTILKSRRRRPAPFAVSMATSSNDVSILRRAGGAEARGVAPLHPLFPLTPLPLPLDRWPMQNDGCKVWIHLLGRK</sequence>
<evidence type="ECO:0000313" key="3">
    <source>
        <dbReference type="Proteomes" id="UP000663880"/>
    </source>
</evidence>
<dbReference type="EMBL" id="CAJOBZ010000003">
    <property type="protein sequence ID" value="CAF4771950.1"/>
    <property type="molecule type" value="Genomic_DNA"/>
</dbReference>
<organism evidence="2 3">
    <name type="scientific">Pieris macdunnoughi</name>
    <dbReference type="NCBI Taxonomy" id="345717"/>
    <lineage>
        <taxon>Eukaryota</taxon>
        <taxon>Metazoa</taxon>
        <taxon>Ecdysozoa</taxon>
        <taxon>Arthropoda</taxon>
        <taxon>Hexapoda</taxon>
        <taxon>Insecta</taxon>
        <taxon>Pterygota</taxon>
        <taxon>Neoptera</taxon>
        <taxon>Endopterygota</taxon>
        <taxon>Lepidoptera</taxon>
        <taxon>Glossata</taxon>
        <taxon>Ditrysia</taxon>
        <taxon>Papilionoidea</taxon>
        <taxon>Pieridae</taxon>
        <taxon>Pierinae</taxon>
        <taxon>Pieris</taxon>
    </lineage>
</organism>
<dbReference type="OrthoDB" id="10536282at2759"/>
<dbReference type="Proteomes" id="UP000663880">
    <property type="component" value="Unassembled WGS sequence"/>
</dbReference>
<proteinExistence type="predicted"/>
<protein>
    <submittedName>
        <fullName evidence="2">Uncharacterized protein</fullName>
    </submittedName>
</protein>
<evidence type="ECO:0000313" key="2">
    <source>
        <dbReference type="EMBL" id="CAF4771950.1"/>
    </source>
</evidence>
<dbReference type="AlphaFoldDB" id="A0A821MQ67"/>
<reference evidence="2" key="1">
    <citation type="submission" date="2021-02" db="EMBL/GenBank/DDBJ databases">
        <authorList>
            <person name="Steward A R."/>
        </authorList>
    </citation>
    <scope>NUCLEOTIDE SEQUENCE</scope>
</reference>
<name>A0A821MQ67_9NEOP</name>